<gene>
    <name evidence="2" type="ORF">PRZ48_011664</name>
</gene>
<evidence type="ECO:0000313" key="2">
    <source>
        <dbReference type="EMBL" id="KAK4497214.1"/>
    </source>
</evidence>
<dbReference type="EMBL" id="JAXOVC010000009">
    <property type="protein sequence ID" value="KAK4497214.1"/>
    <property type="molecule type" value="Genomic_DNA"/>
</dbReference>
<keyword evidence="3" id="KW-1185">Reference proteome</keyword>
<feature type="compositionally biased region" description="Low complexity" evidence="1">
    <location>
        <begin position="88"/>
        <end position="104"/>
    </location>
</feature>
<dbReference type="PANTHER" id="PTHR38790">
    <property type="entry name" value="2EXR DOMAIN-CONTAINING PROTEIN-RELATED"/>
    <property type="match status" value="1"/>
</dbReference>
<name>A0ABR0E729_ZASCE</name>
<protein>
    <submittedName>
        <fullName evidence="2">Uncharacterized protein</fullName>
    </submittedName>
</protein>
<evidence type="ECO:0000313" key="3">
    <source>
        <dbReference type="Proteomes" id="UP001305779"/>
    </source>
</evidence>
<accession>A0ABR0E729</accession>
<dbReference type="PANTHER" id="PTHR38790:SF4">
    <property type="entry name" value="2EXR DOMAIN-CONTAINING PROTEIN"/>
    <property type="match status" value="1"/>
</dbReference>
<feature type="region of interest" description="Disordered" evidence="1">
    <location>
        <begin position="71"/>
        <end position="104"/>
    </location>
</feature>
<feature type="region of interest" description="Disordered" evidence="1">
    <location>
        <begin position="214"/>
        <end position="250"/>
    </location>
</feature>
<feature type="compositionally biased region" description="Low complexity" evidence="1">
    <location>
        <begin position="20"/>
        <end position="37"/>
    </location>
</feature>
<organism evidence="2 3">
    <name type="scientific">Zasmidium cellare</name>
    <name type="common">Wine cellar mold</name>
    <name type="synonym">Racodium cellare</name>
    <dbReference type="NCBI Taxonomy" id="395010"/>
    <lineage>
        <taxon>Eukaryota</taxon>
        <taxon>Fungi</taxon>
        <taxon>Dikarya</taxon>
        <taxon>Ascomycota</taxon>
        <taxon>Pezizomycotina</taxon>
        <taxon>Dothideomycetes</taxon>
        <taxon>Dothideomycetidae</taxon>
        <taxon>Mycosphaerellales</taxon>
        <taxon>Mycosphaerellaceae</taxon>
        <taxon>Zasmidium</taxon>
    </lineage>
</organism>
<dbReference type="Proteomes" id="UP001305779">
    <property type="component" value="Unassembled WGS sequence"/>
</dbReference>
<comment type="caution">
    <text evidence="2">The sequence shown here is derived from an EMBL/GenBank/DDBJ whole genome shotgun (WGS) entry which is preliminary data.</text>
</comment>
<sequence length="650" mass="71730">MPFEFSGAPPALLNSNSAFSSFASPSEATSTPPTNASKSFPGTQPPFQFGGASSFGAARSFGTASPFASTVKPSTSNFGSTPSFGTASPFGSPTTPTFGSTSTWPSPLPQLQCKALTSVASPLCLNHTTLSPANEPPPNNPLTRALNRASTGRLAIFGRREIAADGILKGIFTDDKHDIPALLTALHEVESSNPTVANFIRTLFDEFIRAQMPEDEQPTEETSPTPGNEATQETPANNDQSSDEDRPMAPRNHWRVRRFAKRLTDVLFDEGYIWYEEGARVLADYIIDLSYEDTHRIMVDKVVELLGRQANDVAIDDVVTWARRSLQEVDDEYHFFRDDEEDQASGQADVDESKAKKSSATKGTSGAATTNPTKTAGRPIAESGKEPFRFLDLPAEMRNNVYRELMVPGHISFDYCSYSHGHDPRDRATVIRQTTCKTQILATCRQIYDEAKDILFENCVCVTGGTLEGMYPVIPQSLLPDRILSKLTSMTISMVHTKSARSVRKDIQKLNWRQFQQMTGLKNLRISIIEREDQAGDPTDKKFMIEQIVERVPKDCEIAFESSAGFEDDFAQSIIEQLDAEKKRHPEVRFGDAYEVDGELLGTLAEEFMGRQGCKSGSKRDYRFPERSFKLNPLVPATEVNPSIVLGGGQ</sequence>
<feature type="compositionally biased region" description="Polar residues" evidence="1">
    <location>
        <begin position="71"/>
        <end position="86"/>
    </location>
</feature>
<feature type="region of interest" description="Disordered" evidence="1">
    <location>
        <begin position="20"/>
        <end position="54"/>
    </location>
</feature>
<feature type="region of interest" description="Disordered" evidence="1">
    <location>
        <begin position="335"/>
        <end position="381"/>
    </location>
</feature>
<evidence type="ECO:0000256" key="1">
    <source>
        <dbReference type="SAM" id="MobiDB-lite"/>
    </source>
</evidence>
<feature type="compositionally biased region" description="Polar residues" evidence="1">
    <location>
        <begin position="220"/>
        <end position="240"/>
    </location>
</feature>
<reference evidence="2 3" key="1">
    <citation type="journal article" date="2023" name="G3 (Bethesda)">
        <title>A chromosome-level genome assembly of Zasmidium syzygii isolated from banana leaves.</title>
        <authorList>
            <person name="van Westerhoven A.C."/>
            <person name="Mehrabi R."/>
            <person name="Talebi R."/>
            <person name="Steentjes M.B.F."/>
            <person name="Corcolon B."/>
            <person name="Chong P.A."/>
            <person name="Kema G.H.J."/>
            <person name="Seidl M.F."/>
        </authorList>
    </citation>
    <scope>NUCLEOTIDE SEQUENCE [LARGE SCALE GENOMIC DNA]</scope>
    <source>
        <strain evidence="2 3">P124</strain>
    </source>
</reference>
<feature type="compositionally biased region" description="Low complexity" evidence="1">
    <location>
        <begin position="358"/>
        <end position="370"/>
    </location>
</feature>
<proteinExistence type="predicted"/>